<feature type="transmembrane region" description="Helical" evidence="1">
    <location>
        <begin position="134"/>
        <end position="157"/>
    </location>
</feature>
<evidence type="ECO:0000313" key="2">
    <source>
        <dbReference type="EMBL" id="SFL10695.1"/>
    </source>
</evidence>
<organism evidence="2 3">
    <name type="scientific">Halogranum rubrum</name>
    <dbReference type="NCBI Taxonomy" id="553466"/>
    <lineage>
        <taxon>Archaea</taxon>
        <taxon>Methanobacteriati</taxon>
        <taxon>Methanobacteriota</taxon>
        <taxon>Stenosarchaea group</taxon>
        <taxon>Halobacteria</taxon>
        <taxon>Halobacteriales</taxon>
        <taxon>Haloferacaceae</taxon>
    </lineage>
</organism>
<feature type="transmembrane region" description="Helical" evidence="1">
    <location>
        <begin position="24"/>
        <end position="47"/>
    </location>
</feature>
<proteinExistence type="predicted"/>
<evidence type="ECO:0000313" key="3">
    <source>
        <dbReference type="Proteomes" id="UP000199607"/>
    </source>
</evidence>
<keyword evidence="3" id="KW-1185">Reference proteome</keyword>
<accession>A0A1I4EY85</accession>
<feature type="transmembrane region" description="Helical" evidence="1">
    <location>
        <begin position="319"/>
        <end position="345"/>
    </location>
</feature>
<feature type="transmembrane region" description="Helical" evidence="1">
    <location>
        <begin position="357"/>
        <end position="389"/>
    </location>
</feature>
<keyword evidence="1" id="KW-1133">Transmembrane helix</keyword>
<gene>
    <name evidence="2" type="ORF">SAMN04487950_2485</name>
</gene>
<keyword evidence="1" id="KW-0812">Transmembrane</keyword>
<dbReference type="Proteomes" id="UP000199607">
    <property type="component" value="Unassembled WGS sequence"/>
</dbReference>
<reference evidence="3" key="1">
    <citation type="submission" date="2016-10" db="EMBL/GenBank/DDBJ databases">
        <authorList>
            <person name="Varghese N."/>
            <person name="Submissions S."/>
        </authorList>
    </citation>
    <scope>NUCLEOTIDE SEQUENCE [LARGE SCALE GENOMIC DNA]</scope>
    <source>
        <strain evidence="3">CGMCC 1.7738</strain>
    </source>
</reference>
<dbReference type="EMBL" id="FOTC01000002">
    <property type="protein sequence ID" value="SFL10695.1"/>
    <property type="molecule type" value="Genomic_DNA"/>
</dbReference>
<feature type="transmembrane region" description="Helical" evidence="1">
    <location>
        <begin position="283"/>
        <end position="307"/>
    </location>
</feature>
<dbReference type="STRING" id="553466.SAMN04487950_2485"/>
<keyword evidence="1" id="KW-0472">Membrane</keyword>
<feature type="transmembrane region" description="Helical" evidence="1">
    <location>
        <begin position="451"/>
        <end position="471"/>
    </location>
</feature>
<dbReference type="AlphaFoldDB" id="A0A1I4EY85"/>
<dbReference type="RefSeq" id="WP_089869722.1">
    <property type="nucleotide sequence ID" value="NZ_FOTC01000002.1"/>
</dbReference>
<feature type="transmembrane region" description="Helical" evidence="1">
    <location>
        <begin position="59"/>
        <end position="80"/>
    </location>
</feature>
<sequence>MTSQDDDSDTDTPVQLLTRVSRRLAVVALAAVAFVGTAVASNAAVGLDSASQQSLSVPRWLYVATGGAVIGASALLASFVTDRRFVASIHSWRRFLTDGRTLRRGARVGLSVLGVVLLPLVVLRGLTGPQVPTVNFALVLVFAGMRAGFTMATYLFGNAWPSLNPWRTIAEFAPNGFVSYPERFGRWPAVGGLLALVWVETTTGVTSLPSVLATTIAVYSVVTTVGAILVGPDEWFEFVDPVSVFFAFYGRVAPLTWTREGLELHLPGMRLVEEEFVDGLDDVAFVVALVWELTFSGFVTTAAGASFVELVAGVGLPPLLVYVVLYLGGFAAFVGLYVLAANVAADYLPTYRSARELAVWFAPPLLAIAAGYHLAHYFAFFVSLLPTLVTVLGSPFSPPPNPLVLTLPAWFGSLNIAFVLLGHLFAIWVAHSIAYERFPSRVQAIRSQYSFVLVMMLYTALSLWLISLPTAPPAFL</sequence>
<evidence type="ECO:0000256" key="1">
    <source>
        <dbReference type="SAM" id="Phobius"/>
    </source>
</evidence>
<protein>
    <submittedName>
        <fullName evidence="2">Uncharacterized protein</fullName>
    </submittedName>
</protein>
<feature type="transmembrane region" description="Helical" evidence="1">
    <location>
        <begin position="409"/>
        <end position="430"/>
    </location>
</feature>
<feature type="transmembrane region" description="Helical" evidence="1">
    <location>
        <begin position="101"/>
        <end position="122"/>
    </location>
</feature>
<name>A0A1I4EY85_9EURY</name>